<dbReference type="SUPFAM" id="SSF103642">
    <property type="entry name" value="Sec-C motif"/>
    <property type="match status" value="1"/>
</dbReference>
<dbReference type="EMBL" id="CP045875">
    <property type="protein sequence ID" value="QGG48482.1"/>
    <property type="molecule type" value="Genomic_DNA"/>
</dbReference>
<evidence type="ECO:0000313" key="2">
    <source>
        <dbReference type="Proteomes" id="UP000366051"/>
    </source>
</evidence>
<dbReference type="InterPro" id="IPR004027">
    <property type="entry name" value="SEC_C_motif"/>
</dbReference>
<protein>
    <submittedName>
        <fullName evidence="1">SEC-C motif-containing protein</fullName>
    </submittedName>
</protein>
<proteinExistence type="predicted"/>
<sequence length="304" mass="35212">MNKAEKLAAFNSITDTDILSGNKKSKQIVKMFLRGMTYKEIAAQFELSTSRIGQLLDRQAKRAIFYKNNKLLLDYAISLTHLYGIVHKDKVVEIYNRQNNAEVNSDTLAKIARVAPLELRNNFVVVFDDYFVEETIIEYDEFEEQLRQRIGKPFYVPEQEELLKYKEESYHEITKQYKALLNYLSKNIFKGDFFKAENLCSDIQGTCQYDFSMENIIDVFNRRNVIFKNRDQVSEVMQLVIDLANNTRLCENNGHTPEEILNITKRPNLAGHSSEQAKSSKKVGRNDPCLCGSGKKYKKCCAYT</sequence>
<evidence type="ECO:0000313" key="1">
    <source>
        <dbReference type="EMBL" id="QGG48482.1"/>
    </source>
</evidence>
<keyword evidence="2" id="KW-1185">Reference proteome</keyword>
<dbReference type="PANTHER" id="PTHR33747:SF1">
    <property type="entry name" value="ADENYLATE CYCLASE-ASSOCIATED CAP C-TERMINAL DOMAIN-CONTAINING PROTEIN"/>
    <property type="match status" value="1"/>
</dbReference>
<dbReference type="Gene3D" id="1.10.10.60">
    <property type="entry name" value="Homeodomain-like"/>
    <property type="match status" value="1"/>
</dbReference>
<gene>
    <name evidence="1" type="ORF">FTV88_2384</name>
</gene>
<dbReference type="Gene3D" id="3.10.450.50">
    <property type="match status" value="1"/>
</dbReference>
<dbReference type="KEGG" id="hcv:FTV88_2384"/>
<dbReference type="Pfam" id="PF02810">
    <property type="entry name" value="SEC-C"/>
    <property type="match status" value="1"/>
</dbReference>
<dbReference type="Proteomes" id="UP000366051">
    <property type="component" value="Chromosome"/>
</dbReference>
<organism evidence="1 2">
    <name type="scientific">Heliorestis convoluta</name>
    <dbReference type="NCBI Taxonomy" id="356322"/>
    <lineage>
        <taxon>Bacteria</taxon>
        <taxon>Bacillati</taxon>
        <taxon>Bacillota</taxon>
        <taxon>Clostridia</taxon>
        <taxon>Eubacteriales</taxon>
        <taxon>Heliobacteriaceae</taxon>
        <taxon>Heliorestis</taxon>
    </lineage>
</organism>
<accession>A0A5Q2N596</accession>
<dbReference type="RefSeq" id="WP_207707860.1">
    <property type="nucleotide sequence ID" value="NZ_CP045875.1"/>
</dbReference>
<dbReference type="PANTHER" id="PTHR33747">
    <property type="entry name" value="UPF0225 PROTEIN SCO1677"/>
    <property type="match status" value="1"/>
</dbReference>
<dbReference type="AlphaFoldDB" id="A0A5Q2N596"/>
<name>A0A5Q2N596_9FIRM</name>
<reference evidence="2" key="1">
    <citation type="submission" date="2019-11" db="EMBL/GenBank/DDBJ databases">
        <title>Genome sequence of Heliorestis convoluta strain HH, an alkaliphilic and minimalistic phototrophic bacterium from a soda lake in Egypt.</title>
        <authorList>
            <person name="Dewey E.D."/>
            <person name="Stokes L.M."/>
            <person name="Burchell B.M."/>
            <person name="Shaffer K.N."/>
            <person name="Huntington A.M."/>
            <person name="Baker J.M."/>
            <person name="Nadendla S."/>
            <person name="Giglio M.G."/>
            <person name="Touchman J.W."/>
            <person name="Blankenship R.E."/>
            <person name="Madigan M.T."/>
            <person name="Sattley W.M."/>
        </authorList>
    </citation>
    <scope>NUCLEOTIDE SEQUENCE [LARGE SCALE GENOMIC DNA]</scope>
    <source>
        <strain evidence="2">HH</strain>
    </source>
</reference>